<dbReference type="Gene3D" id="1.10.220.30">
    <property type="match status" value="1"/>
</dbReference>
<dbReference type="PROSITE" id="PS50042">
    <property type="entry name" value="CNMP_BINDING_3"/>
    <property type="match status" value="1"/>
</dbReference>
<evidence type="ECO:0000313" key="2">
    <source>
        <dbReference type="EMBL" id="ABO57119.1"/>
    </source>
</evidence>
<dbReference type="Proteomes" id="UP000002287">
    <property type="component" value="Chromosome 2"/>
</dbReference>
<gene>
    <name evidence="2" type="ordered locus">Bcep1808_4139</name>
</gene>
<name>A4JLG6_BURVG</name>
<feature type="domain" description="Cyclic nucleotide-binding" evidence="1">
    <location>
        <begin position="63"/>
        <end position="145"/>
    </location>
</feature>
<evidence type="ECO:0000313" key="3">
    <source>
        <dbReference type="Proteomes" id="UP000002287"/>
    </source>
</evidence>
<accession>A4JLG6</accession>
<dbReference type="SMART" id="SM00100">
    <property type="entry name" value="cNMP"/>
    <property type="match status" value="1"/>
</dbReference>
<dbReference type="PANTHER" id="PTHR24567:SF74">
    <property type="entry name" value="HTH-TYPE TRANSCRIPTIONAL REGULATOR ARCR"/>
    <property type="match status" value="1"/>
</dbReference>
<dbReference type="InterPro" id="IPR000595">
    <property type="entry name" value="cNMP-bd_dom"/>
</dbReference>
<dbReference type="eggNOG" id="COG0664">
    <property type="taxonomic scope" value="Bacteria"/>
</dbReference>
<dbReference type="SUPFAM" id="SSF51206">
    <property type="entry name" value="cAMP-binding domain-like"/>
    <property type="match status" value="1"/>
</dbReference>
<proteinExistence type="predicted"/>
<dbReference type="KEGG" id="bvi:Bcep1808_4139"/>
<dbReference type="InterPro" id="IPR050397">
    <property type="entry name" value="Env_Response_Regulators"/>
</dbReference>
<evidence type="ECO:0000259" key="1">
    <source>
        <dbReference type="PROSITE" id="PS50042"/>
    </source>
</evidence>
<sequence length="449" mass="49387">MRVALTLNGNGEDCRSHASDVRRAVRNNQRSRGTNLNRQQSWTRTAAPGEIIYSEGFAGEPVIFLIADGKVELSTRCEDKRIVIGTLGRGDFFGEAALLGAEPRAHTAKALSFCQLTVVPASTLDEEIEHVSALLRHIVRTMIRRVKRKDDQLATYTHADFMPGVLSYAHVLSLMAGADARGSDDAWSRRPMQTQAAETSVPLADVIRRCRAIAGHSRPHVLAMLRRMEKLNLVTIEAASAEHAGGMADYGSSTDGRQVVTFDAARVVDRAQQVADHDLDLSINSELELIELADLEALIGVDRKLLLNKLSHGEIADELFAFRKSKVLGYVEQKGVAYFSRRHPRAGDVQSLEDVVWVDQRTLFDVISGFDTYDLAKLIASLDDRAIADKLFSVMTEARRNEVSWVMRRELKLDPLEVGEIERRVVEAVRAAKAPAAGAAPAPLASSDA</sequence>
<dbReference type="EMBL" id="CP000615">
    <property type="protein sequence ID" value="ABO57119.1"/>
    <property type="molecule type" value="Genomic_DNA"/>
</dbReference>
<protein>
    <submittedName>
        <fullName evidence="2">Cyclic nucleotide-binding protein</fullName>
    </submittedName>
</protein>
<dbReference type="InterPro" id="IPR014710">
    <property type="entry name" value="RmlC-like_jellyroll"/>
</dbReference>
<dbReference type="HOGENOM" id="CLU_628026_0_0_4"/>
<dbReference type="GO" id="GO:0003700">
    <property type="term" value="F:DNA-binding transcription factor activity"/>
    <property type="evidence" value="ECO:0007669"/>
    <property type="project" value="TreeGrafter"/>
</dbReference>
<dbReference type="InterPro" id="IPR018490">
    <property type="entry name" value="cNMP-bd_dom_sf"/>
</dbReference>
<dbReference type="GO" id="GO:0005829">
    <property type="term" value="C:cytosol"/>
    <property type="evidence" value="ECO:0007669"/>
    <property type="project" value="TreeGrafter"/>
</dbReference>
<dbReference type="Pfam" id="PF00027">
    <property type="entry name" value="cNMP_binding"/>
    <property type="match status" value="1"/>
</dbReference>
<dbReference type="CDD" id="cd00038">
    <property type="entry name" value="CAP_ED"/>
    <property type="match status" value="1"/>
</dbReference>
<dbReference type="AlphaFoldDB" id="A4JLG6"/>
<organism evidence="2 3">
    <name type="scientific">Burkholderia vietnamiensis (strain G4 / LMG 22486)</name>
    <name type="common">Burkholderia cepacia (strain R1808)</name>
    <dbReference type="NCBI Taxonomy" id="269482"/>
    <lineage>
        <taxon>Bacteria</taxon>
        <taxon>Pseudomonadati</taxon>
        <taxon>Pseudomonadota</taxon>
        <taxon>Betaproteobacteria</taxon>
        <taxon>Burkholderiales</taxon>
        <taxon>Burkholderiaceae</taxon>
        <taxon>Burkholderia</taxon>
        <taxon>Burkholderia cepacia complex</taxon>
    </lineage>
</organism>
<reference evidence="3" key="1">
    <citation type="submission" date="2007-03" db="EMBL/GenBank/DDBJ databases">
        <title>Complete sequence of chromosome 2 of Burkholderia vietnamiensis G4.</title>
        <authorList>
            <consortium name="US DOE Joint Genome Institute"/>
            <person name="Copeland A."/>
            <person name="Lucas S."/>
            <person name="Lapidus A."/>
            <person name="Barry K."/>
            <person name="Detter J.C."/>
            <person name="Glavina del Rio T."/>
            <person name="Hammon N."/>
            <person name="Israni S."/>
            <person name="Dalin E."/>
            <person name="Tice H."/>
            <person name="Pitluck S."/>
            <person name="Chain P."/>
            <person name="Malfatti S."/>
            <person name="Shin M."/>
            <person name="Vergez L."/>
            <person name="Schmutz J."/>
            <person name="Larimer F."/>
            <person name="Land M."/>
            <person name="Hauser L."/>
            <person name="Kyrpides N."/>
            <person name="Tiedje J."/>
            <person name="Richardson P."/>
        </authorList>
    </citation>
    <scope>NUCLEOTIDE SEQUENCE [LARGE SCALE GENOMIC DNA]</scope>
    <source>
        <strain evidence="3">G4 / LMG 22486</strain>
    </source>
</reference>
<dbReference type="Gene3D" id="2.60.120.10">
    <property type="entry name" value="Jelly Rolls"/>
    <property type="match status" value="1"/>
</dbReference>
<dbReference type="PANTHER" id="PTHR24567">
    <property type="entry name" value="CRP FAMILY TRANSCRIPTIONAL REGULATORY PROTEIN"/>
    <property type="match status" value="1"/>
</dbReference>